<dbReference type="PANTHER" id="PTHR42703">
    <property type="entry name" value="NADH DEHYDROGENASE"/>
    <property type="match status" value="1"/>
</dbReference>
<feature type="transmembrane region" description="Helical" evidence="8">
    <location>
        <begin position="6"/>
        <end position="25"/>
    </location>
</feature>
<dbReference type="RefSeq" id="WP_148810594.1">
    <property type="nucleotide sequence ID" value="NZ_CP042243.1"/>
</dbReference>
<dbReference type="Pfam" id="PF00361">
    <property type="entry name" value="Proton_antipo_M"/>
    <property type="match status" value="1"/>
</dbReference>
<dbReference type="EMBL" id="CP042243">
    <property type="protein sequence ID" value="QEK13422.1"/>
    <property type="molecule type" value="Genomic_DNA"/>
</dbReference>
<proteinExistence type="inferred from homology"/>
<dbReference type="OrthoDB" id="9807568at2"/>
<evidence type="ECO:0000313" key="11">
    <source>
        <dbReference type="Proteomes" id="UP000324646"/>
    </source>
</evidence>
<dbReference type="PRINTS" id="PR01434">
    <property type="entry name" value="NADHDHGNASE5"/>
</dbReference>
<evidence type="ECO:0000256" key="1">
    <source>
        <dbReference type="ARBA" id="ARBA00004651"/>
    </source>
</evidence>
<evidence type="ECO:0000256" key="4">
    <source>
        <dbReference type="ARBA" id="ARBA00022692"/>
    </source>
</evidence>
<dbReference type="InterPro" id="IPR001750">
    <property type="entry name" value="ND/Mrp_TM"/>
</dbReference>
<evidence type="ECO:0000259" key="9">
    <source>
        <dbReference type="Pfam" id="PF00361"/>
    </source>
</evidence>
<evidence type="ECO:0000256" key="6">
    <source>
        <dbReference type="ARBA" id="ARBA00023136"/>
    </source>
</evidence>
<dbReference type="Proteomes" id="UP000324646">
    <property type="component" value="Chromosome"/>
</dbReference>
<keyword evidence="11" id="KW-1185">Reference proteome</keyword>
<protein>
    <recommendedName>
        <fullName evidence="9">NADH:quinone oxidoreductase/Mrp antiporter transmembrane domain-containing protein</fullName>
    </recommendedName>
</protein>
<feature type="domain" description="NADH:quinone oxidoreductase/Mrp antiporter transmembrane" evidence="9">
    <location>
        <begin position="131"/>
        <end position="278"/>
    </location>
</feature>
<feature type="transmembrane region" description="Helical" evidence="8">
    <location>
        <begin position="34"/>
        <end position="53"/>
    </location>
</feature>
<keyword evidence="4 7" id="KW-0812">Transmembrane</keyword>
<dbReference type="KEGG" id="crs:FQB35_14760"/>
<feature type="transmembrane region" description="Helical" evidence="8">
    <location>
        <begin position="167"/>
        <end position="187"/>
    </location>
</feature>
<feature type="transmembrane region" description="Helical" evidence="8">
    <location>
        <begin position="111"/>
        <end position="131"/>
    </location>
</feature>
<evidence type="ECO:0000256" key="7">
    <source>
        <dbReference type="RuleBase" id="RU000320"/>
    </source>
</evidence>
<dbReference type="PANTHER" id="PTHR42703:SF1">
    <property type="entry name" value="NA(+)_H(+) ANTIPORTER SUBUNIT D1"/>
    <property type="match status" value="1"/>
</dbReference>
<accession>A0A5C0SHG1</accession>
<dbReference type="AlphaFoldDB" id="A0A5C0SHG1"/>
<name>A0A5C0SHG1_CRATE</name>
<evidence type="ECO:0000256" key="2">
    <source>
        <dbReference type="ARBA" id="ARBA00005346"/>
    </source>
</evidence>
<dbReference type="GO" id="GO:0005886">
    <property type="term" value="C:plasma membrane"/>
    <property type="evidence" value="ECO:0007669"/>
    <property type="project" value="UniProtKB-SubCell"/>
</dbReference>
<feature type="transmembrane region" description="Helical" evidence="8">
    <location>
        <begin position="207"/>
        <end position="225"/>
    </location>
</feature>
<evidence type="ECO:0000256" key="3">
    <source>
        <dbReference type="ARBA" id="ARBA00022475"/>
    </source>
</evidence>
<organism evidence="10 11">
    <name type="scientific">Crassaminicella thermophila</name>
    <dbReference type="NCBI Taxonomy" id="2599308"/>
    <lineage>
        <taxon>Bacteria</taxon>
        <taxon>Bacillati</taxon>
        <taxon>Bacillota</taxon>
        <taxon>Clostridia</taxon>
        <taxon>Eubacteriales</taxon>
        <taxon>Clostridiaceae</taxon>
        <taxon>Crassaminicella</taxon>
    </lineage>
</organism>
<keyword evidence="6 8" id="KW-0472">Membrane</keyword>
<gene>
    <name evidence="10" type="ORF">FQB35_14760</name>
</gene>
<evidence type="ECO:0000313" key="10">
    <source>
        <dbReference type="EMBL" id="QEK13422.1"/>
    </source>
</evidence>
<comment type="similarity">
    <text evidence="2">Belongs to the CPA3 antiporters (TC 2.A.63) subunit D family.</text>
</comment>
<feature type="transmembrane region" description="Helical" evidence="8">
    <location>
        <begin position="76"/>
        <end position="99"/>
    </location>
</feature>
<keyword evidence="5 8" id="KW-1133">Transmembrane helix</keyword>
<evidence type="ECO:0000256" key="8">
    <source>
        <dbReference type="SAM" id="Phobius"/>
    </source>
</evidence>
<keyword evidence="3" id="KW-1003">Cell membrane</keyword>
<evidence type="ECO:0000256" key="5">
    <source>
        <dbReference type="ARBA" id="ARBA00022989"/>
    </source>
</evidence>
<comment type="subcellular location">
    <subcellularLocation>
        <location evidence="1">Cell membrane</location>
        <topology evidence="1">Multi-pass membrane protein</topology>
    </subcellularLocation>
    <subcellularLocation>
        <location evidence="7">Membrane</location>
        <topology evidence="7">Multi-pass membrane protein</topology>
    </subcellularLocation>
</comment>
<sequence length="313" mass="35043">MSGINNFPLLIILLLFISAFTMPLIKKNTLVKGISLSVMGLSNILAFFTWTFVKSNGPFFYRVGHWDAPWGIEFRIGYIESIMAMVFTFVATVVIWYSVYSIEKEIKRSKVAFYYLLINILVGSLLGMVFSNDIFNCFVFIEVTTLASCGIIVVKDKKENIAATLKYLILSSLGSGLVLMGIAFLYAVTGNLNMTYIHKEIIKVYGIYKNTLLIASGLFTVGIGIKSAMFPLHIWLPDAHSSAPSSSSAILSSLVLKSPVLLLIKILYNVFGGEIIHEFFNTKFDFNIRRFGHDYGFCFCYASKGNKTCHCLF</sequence>
<dbReference type="InterPro" id="IPR050586">
    <property type="entry name" value="CPA3_Na-H_Antiporter_D"/>
</dbReference>
<feature type="transmembrane region" description="Helical" evidence="8">
    <location>
        <begin position="137"/>
        <end position="155"/>
    </location>
</feature>
<reference evidence="10 11" key="1">
    <citation type="submission" date="2019-07" db="EMBL/GenBank/DDBJ databases">
        <title>Complete genome of Crassaminicella thermophila SY095.</title>
        <authorList>
            <person name="Li X."/>
        </authorList>
    </citation>
    <scope>NUCLEOTIDE SEQUENCE [LARGE SCALE GENOMIC DNA]</scope>
    <source>
        <strain evidence="10 11">SY095</strain>
    </source>
</reference>